<dbReference type="Gene3D" id="3.40.50.300">
    <property type="entry name" value="P-loop containing nucleotide triphosphate hydrolases"/>
    <property type="match status" value="1"/>
</dbReference>
<evidence type="ECO:0000256" key="3">
    <source>
        <dbReference type="ARBA" id="ARBA00022840"/>
    </source>
</evidence>
<dbReference type="SUPFAM" id="SSF52540">
    <property type="entry name" value="P-loop containing nucleoside triphosphate hydrolases"/>
    <property type="match status" value="1"/>
</dbReference>
<name>A0A5C8PVK0_9HYPH</name>
<protein>
    <submittedName>
        <fullName evidence="5">ABC transporter ATP-binding protein</fullName>
    </submittedName>
</protein>
<dbReference type="OrthoDB" id="9806149at2"/>
<sequence length="243" mass="25585">MTTILRLDGVSKSFGALKVIDDLSISLAQGEALGVIGPNGAGKSTMFNLITGGVAPGAGRILFADRDITRLAPPARCRLGIGRSYQIPQPFAGMTVFENVLVGATFGGGRPERHCHDSCIAVLQTTGLLGKANRLAGSLTLLERKRLELARALSIGPKVLLLDEIAGGLTEGECQALVETIRAVHRSGVSLIWIEHVVHALLSVASRLVVINFGRLLADGEPQAVMNDARVQSVYMGIDEAAA</sequence>
<evidence type="ECO:0000256" key="2">
    <source>
        <dbReference type="ARBA" id="ARBA00022741"/>
    </source>
</evidence>
<comment type="caution">
    <text evidence="5">The sequence shown here is derived from an EMBL/GenBank/DDBJ whole genome shotgun (WGS) entry which is preliminary data.</text>
</comment>
<evidence type="ECO:0000313" key="6">
    <source>
        <dbReference type="Proteomes" id="UP000321638"/>
    </source>
</evidence>
<dbReference type="PANTHER" id="PTHR45772:SF7">
    <property type="entry name" value="AMINO ACID ABC TRANSPORTER ATP-BINDING PROTEIN"/>
    <property type="match status" value="1"/>
</dbReference>
<dbReference type="GO" id="GO:0005304">
    <property type="term" value="F:L-valine transmembrane transporter activity"/>
    <property type="evidence" value="ECO:0007669"/>
    <property type="project" value="TreeGrafter"/>
</dbReference>
<evidence type="ECO:0000313" key="5">
    <source>
        <dbReference type="EMBL" id="TXL82045.1"/>
    </source>
</evidence>
<dbReference type="RefSeq" id="WP_147845401.1">
    <property type="nucleotide sequence ID" value="NZ_VDUZ01000002.1"/>
</dbReference>
<dbReference type="GO" id="GO:0005524">
    <property type="term" value="F:ATP binding"/>
    <property type="evidence" value="ECO:0007669"/>
    <property type="project" value="UniProtKB-KW"/>
</dbReference>
<dbReference type="PANTHER" id="PTHR45772">
    <property type="entry name" value="CONSERVED COMPONENT OF ABC TRANSPORTER FOR NATURAL AMINO ACIDS-RELATED"/>
    <property type="match status" value="1"/>
</dbReference>
<dbReference type="GO" id="GO:0016887">
    <property type="term" value="F:ATP hydrolysis activity"/>
    <property type="evidence" value="ECO:0007669"/>
    <property type="project" value="InterPro"/>
</dbReference>
<keyword evidence="3 5" id="KW-0067">ATP-binding</keyword>
<dbReference type="InterPro" id="IPR051120">
    <property type="entry name" value="ABC_AA/LPS_Transport"/>
</dbReference>
<keyword evidence="1" id="KW-0813">Transport</keyword>
<dbReference type="SMART" id="SM00382">
    <property type="entry name" value="AAA"/>
    <property type="match status" value="1"/>
</dbReference>
<evidence type="ECO:0000256" key="1">
    <source>
        <dbReference type="ARBA" id="ARBA00022448"/>
    </source>
</evidence>
<proteinExistence type="predicted"/>
<dbReference type="InterPro" id="IPR027417">
    <property type="entry name" value="P-loop_NTPase"/>
</dbReference>
<keyword evidence="6" id="KW-1185">Reference proteome</keyword>
<dbReference type="InterPro" id="IPR003593">
    <property type="entry name" value="AAA+_ATPase"/>
</dbReference>
<organism evidence="5 6">
    <name type="scientific">Vineibacter terrae</name>
    <dbReference type="NCBI Taxonomy" id="2586908"/>
    <lineage>
        <taxon>Bacteria</taxon>
        <taxon>Pseudomonadati</taxon>
        <taxon>Pseudomonadota</taxon>
        <taxon>Alphaproteobacteria</taxon>
        <taxon>Hyphomicrobiales</taxon>
        <taxon>Vineibacter</taxon>
    </lineage>
</organism>
<dbReference type="GO" id="GO:0015808">
    <property type="term" value="P:L-alanine transport"/>
    <property type="evidence" value="ECO:0007669"/>
    <property type="project" value="TreeGrafter"/>
</dbReference>
<dbReference type="PROSITE" id="PS50893">
    <property type="entry name" value="ABC_TRANSPORTER_2"/>
    <property type="match status" value="1"/>
</dbReference>
<dbReference type="Pfam" id="PF00005">
    <property type="entry name" value="ABC_tran"/>
    <property type="match status" value="1"/>
</dbReference>
<dbReference type="GO" id="GO:1903806">
    <property type="term" value="P:L-isoleucine import across plasma membrane"/>
    <property type="evidence" value="ECO:0007669"/>
    <property type="project" value="TreeGrafter"/>
</dbReference>
<accession>A0A5C8PVK0</accession>
<keyword evidence="2" id="KW-0547">Nucleotide-binding</keyword>
<dbReference type="GO" id="GO:0005886">
    <property type="term" value="C:plasma membrane"/>
    <property type="evidence" value="ECO:0007669"/>
    <property type="project" value="TreeGrafter"/>
</dbReference>
<feature type="domain" description="ABC transporter" evidence="4">
    <location>
        <begin position="5"/>
        <end position="238"/>
    </location>
</feature>
<dbReference type="GO" id="GO:0015188">
    <property type="term" value="F:L-isoleucine transmembrane transporter activity"/>
    <property type="evidence" value="ECO:0007669"/>
    <property type="project" value="TreeGrafter"/>
</dbReference>
<dbReference type="InterPro" id="IPR003439">
    <property type="entry name" value="ABC_transporter-like_ATP-bd"/>
</dbReference>
<dbReference type="EMBL" id="VDUZ01000002">
    <property type="protein sequence ID" value="TXL82045.1"/>
    <property type="molecule type" value="Genomic_DNA"/>
</dbReference>
<dbReference type="AlphaFoldDB" id="A0A5C8PVK0"/>
<evidence type="ECO:0000259" key="4">
    <source>
        <dbReference type="PROSITE" id="PS50893"/>
    </source>
</evidence>
<dbReference type="GO" id="GO:0042941">
    <property type="term" value="P:D-alanine transmembrane transport"/>
    <property type="evidence" value="ECO:0007669"/>
    <property type="project" value="TreeGrafter"/>
</dbReference>
<dbReference type="GO" id="GO:1903805">
    <property type="term" value="P:L-valine import across plasma membrane"/>
    <property type="evidence" value="ECO:0007669"/>
    <property type="project" value="TreeGrafter"/>
</dbReference>
<dbReference type="GO" id="GO:0015192">
    <property type="term" value="F:L-phenylalanine transmembrane transporter activity"/>
    <property type="evidence" value="ECO:0007669"/>
    <property type="project" value="TreeGrafter"/>
</dbReference>
<dbReference type="Proteomes" id="UP000321638">
    <property type="component" value="Unassembled WGS sequence"/>
</dbReference>
<dbReference type="CDD" id="cd03219">
    <property type="entry name" value="ABC_Mj1267_LivG_branched"/>
    <property type="match status" value="1"/>
</dbReference>
<reference evidence="5 6" key="1">
    <citation type="submission" date="2019-06" db="EMBL/GenBank/DDBJ databases">
        <title>New taxonomy in bacterial strain CC-CFT640, isolated from vineyard.</title>
        <authorList>
            <person name="Lin S.-Y."/>
            <person name="Tsai C.-F."/>
            <person name="Young C.-C."/>
        </authorList>
    </citation>
    <scope>NUCLEOTIDE SEQUENCE [LARGE SCALE GENOMIC DNA]</scope>
    <source>
        <strain evidence="5 6">CC-CFT640</strain>
    </source>
</reference>
<gene>
    <name evidence="5" type="ORF">FHP25_03000</name>
</gene>